<dbReference type="Proteomes" id="UP000027987">
    <property type="component" value="Chromosome"/>
</dbReference>
<evidence type="ECO:0000313" key="3">
    <source>
        <dbReference type="Proteomes" id="UP000027987"/>
    </source>
</evidence>
<gene>
    <name evidence="2" type="ORF">HY57_17365</name>
</gene>
<dbReference type="PATRIC" id="fig|1217721.7.peg.3566"/>
<dbReference type="InterPro" id="IPR025746">
    <property type="entry name" value="PilX_N_dom"/>
</dbReference>
<dbReference type="AlphaFoldDB" id="A0A075K3W7"/>
<dbReference type="STRING" id="1217721.HY57_17365"/>
<evidence type="ECO:0000313" key="2">
    <source>
        <dbReference type="EMBL" id="AIF48884.1"/>
    </source>
</evidence>
<dbReference type="RefSeq" id="WP_019466900.1">
    <property type="nucleotide sequence ID" value="NZ_ALOY01000179.1"/>
</dbReference>
<reference evidence="2 3" key="1">
    <citation type="submission" date="2014-07" db="EMBL/GenBank/DDBJ databases">
        <title>Complete Genome Sequence of Dyella japonica Strain A8 Isolated from Malaysian Tropical Soil.</title>
        <authorList>
            <person name="Hui R.K.H."/>
            <person name="Chen J.-W."/>
            <person name="Chan K.-G."/>
            <person name="Leung F.C.C."/>
        </authorList>
    </citation>
    <scope>NUCLEOTIDE SEQUENCE [LARGE SCALE GENOMIC DNA]</scope>
    <source>
        <strain evidence="2 3">A8</strain>
    </source>
</reference>
<feature type="domain" description="Type 4 fimbrial biogenesis protein PilX N-terminal" evidence="1">
    <location>
        <begin position="14"/>
        <end position="64"/>
    </location>
</feature>
<proteinExistence type="predicted"/>
<dbReference type="EMBL" id="CP008884">
    <property type="protein sequence ID" value="AIF48884.1"/>
    <property type="molecule type" value="Genomic_DNA"/>
</dbReference>
<organism evidence="2 3">
    <name type="scientific">Dyella japonica A8</name>
    <dbReference type="NCBI Taxonomy" id="1217721"/>
    <lineage>
        <taxon>Bacteria</taxon>
        <taxon>Pseudomonadati</taxon>
        <taxon>Pseudomonadota</taxon>
        <taxon>Gammaproteobacteria</taxon>
        <taxon>Lysobacterales</taxon>
        <taxon>Rhodanobacteraceae</taxon>
        <taxon>Dyella</taxon>
    </lineage>
</organism>
<keyword evidence="3" id="KW-1185">Reference proteome</keyword>
<name>A0A075K3W7_9GAMM</name>
<accession>A0A075K3W7</accession>
<dbReference type="HOGENOM" id="CLU_103317_3_0_6"/>
<protein>
    <submittedName>
        <fullName evidence="2">Pilus assembly protein</fullName>
    </submittedName>
</protein>
<dbReference type="Pfam" id="PF14341">
    <property type="entry name" value="PilX_N"/>
    <property type="match status" value="1"/>
</dbReference>
<evidence type="ECO:0000259" key="1">
    <source>
        <dbReference type="Pfam" id="PF14341"/>
    </source>
</evidence>
<dbReference type="KEGG" id="dja:HY57_17365"/>
<sequence length="191" mass="20653">MSRSRRRASPAKERGVALVVALLLLLIITMVAFVGLRGTLQQQKMAAHQHDRQLAFQHAEAALRVAQSRIASHPEEIARHCRATSTACLSNPFNDPGLPAGSIHTVENHGGDGSFTASVEAAGQPQYVIEHMGDWVDTALDAVVEQSANAHNYGDPGALRTTYRITARSSDPAVTGDRMLVVLQATIEQRR</sequence>